<dbReference type="Proteomes" id="UP000188181">
    <property type="component" value="Chromosome"/>
</dbReference>
<feature type="chain" id="PRO_5012207907" description="Ice-binding protein C-terminal domain-containing protein" evidence="1">
    <location>
        <begin position="22"/>
        <end position="227"/>
    </location>
</feature>
<dbReference type="AlphaFoldDB" id="A0A1Q2MAJ8"/>
<dbReference type="STRING" id="1851148.SMSP2_00041"/>
<feature type="signal peptide" evidence="1">
    <location>
        <begin position="1"/>
        <end position="21"/>
    </location>
</feature>
<dbReference type="OrthoDB" id="9765957at2"/>
<evidence type="ECO:0000313" key="4">
    <source>
        <dbReference type="Proteomes" id="UP000188181"/>
    </source>
</evidence>
<keyword evidence="1" id="KW-0732">Signal</keyword>
<dbReference type="InterPro" id="IPR013424">
    <property type="entry name" value="Ice-binding_C"/>
</dbReference>
<dbReference type="Pfam" id="PF07589">
    <property type="entry name" value="PEP-CTERM"/>
    <property type="match status" value="1"/>
</dbReference>
<proteinExistence type="predicted"/>
<dbReference type="RefSeq" id="WP_146682024.1">
    <property type="nucleotide sequence ID" value="NZ_CP019646.1"/>
</dbReference>
<dbReference type="NCBIfam" id="TIGR02595">
    <property type="entry name" value="PEP_CTERM"/>
    <property type="match status" value="1"/>
</dbReference>
<dbReference type="EMBL" id="CP019646">
    <property type="protein sequence ID" value="AQQ69711.1"/>
    <property type="molecule type" value="Genomic_DNA"/>
</dbReference>
<dbReference type="KEGG" id="pbas:SMSP2_00041"/>
<gene>
    <name evidence="3" type="ORF">SMSP2_00041</name>
</gene>
<keyword evidence="4" id="KW-1185">Reference proteome</keyword>
<name>A0A1Q2MAJ8_9BACT</name>
<evidence type="ECO:0000313" key="3">
    <source>
        <dbReference type="EMBL" id="AQQ69711.1"/>
    </source>
</evidence>
<accession>A0A1Q2MAJ8</accession>
<protein>
    <recommendedName>
        <fullName evidence="2">Ice-binding protein C-terminal domain-containing protein</fullName>
    </recommendedName>
</protein>
<evidence type="ECO:0000256" key="1">
    <source>
        <dbReference type="SAM" id="SignalP"/>
    </source>
</evidence>
<feature type="domain" description="Ice-binding protein C-terminal" evidence="2">
    <location>
        <begin position="206"/>
        <end position="223"/>
    </location>
</feature>
<sequence precursor="true">MRNAQLLLMILLACIMVDANAALEWIGGPDFDCSDAITADNVYALEQYYRPVRTINGQGLDSTGMLHELSSQYNSALVDTTEIAGSTDPAVTLNPAGIEGPAWFSWTFDQAYDIQEMWVWNYNLYGTNGSYLLRGLKDVSIHYNDGTSWQYFGDYTLAKGLGVADMPHGDEIPLNITATGILMTPKTVEGNYGSTFYGLSEVRFIVPEPATMVLFGIGAILARKRFI</sequence>
<evidence type="ECO:0000259" key="2">
    <source>
        <dbReference type="Pfam" id="PF07589"/>
    </source>
</evidence>
<reference evidence="4" key="1">
    <citation type="submission" date="2017-02" db="EMBL/GenBank/DDBJ databases">
        <title>Comparative genomics and description of representatives of a novel lineage of planctomycetes thriving in anoxic sediments.</title>
        <authorList>
            <person name="Spring S."/>
            <person name="Bunk B."/>
            <person name="Sproer C."/>
        </authorList>
    </citation>
    <scope>NUCLEOTIDE SEQUENCE [LARGE SCALE GENOMIC DNA]</scope>
    <source>
        <strain evidence="4">SM-Chi-D1</strain>
    </source>
</reference>
<organism evidence="3 4">
    <name type="scientific">Limihaloglobus sulfuriphilus</name>
    <dbReference type="NCBI Taxonomy" id="1851148"/>
    <lineage>
        <taxon>Bacteria</taxon>
        <taxon>Pseudomonadati</taxon>
        <taxon>Planctomycetota</taxon>
        <taxon>Phycisphaerae</taxon>
        <taxon>Sedimentisphaerales</taxon>
        <taxon>Sedimentisphaeraceae</taxon>
        <taxon>Limihaloglobus</taxon>
    </lineage>
</organism>